<dbReference type="Proteomes" id="UP000827872">
    <property type="component" value="Linkage Group LG07"/>
</dbReference>
<evidence type="ECO:0000313" key="2">
    <source>
        <dbReference type="Proteomes" id="UP000827872"/>
    </source>
</evidence>
<gene>
    <name evidence="1" type="ORF">K3G42_026715</name>
</gene>
<name>A0ACB8ESI9_9SAUR</name>
<sequence length="76" mass="8297">MMFILEVSKAQCSLTDYETGQKVTSVVVFLSWKGSFQVVVSCINTAVMIPVSLTAVVNLQQHLSIFTLVFLGTSLP</sequence>
<reference evidence="1" key="1">
    <citation type="submission" date="2021-08" db="EMBL/GenBank/DDBJ databases">
        <title>The first chromosome-level gecko genome reveals the dynamic sex chromosomes of Neotropical dwarf geckos (Sphaerodactylidae: Sphaerodactylus).</title>
        <authorList>
            <person name="Pinto B.J."/>
            <person name="Keating S.E."/>
            <person name="Gamble T."/>
        </authorList>
    </citation>
    <scope>NUCLEOTIDE SEQUENCE</scope>
    <source>
        <strain evidence="1">TG3544</strain>
    </source>
</reference>
<protein>
    <submittedName>
        <fullName evidence="1">Uncharacterized protein</fullName>
    </submittedName>
</protein>
<keyword evidence="2" id="KW-1185">Reference proteome</keyword>
<evidence type="ECO:0000313" key="1">
    <source>
        <dbReference type="EMBL" id="KAH7995616.1"/>
    </source>
</evidence>
<comment type="caution">
    <text evidence="1">The sequence shown here is derived from an EMBL/GenBank/DDBJ whole genome shotgun (WGS) entry which is preliminary data.</text>
</comment>
<accession>A0ACB8ESI9</accession>
<dbReference type="EMBL" id="CM037620">
    <property type="protein sequence ID" value="KAH7995616.1"/>
    <property type="molecule type" value="Genomic_DNA"/>
</dbReference>
<proteinExistence type="predicted"/>
<organism evidence="1 2">
    <name type="scientific">Sphaerodactylus townsendi</name>
    <dbReference type="NCBI Taxonomy" id="933632"/>
    <lineage>
        <taxon>Eukaryota</taxon>
        <taxon>Metazoa</taxon>
        <taxon>Chordata</taxon>
        <taxon>Craniata</taxon>
        <taxon>Vertebrata</taxon>
        <taxon>Euteleostomi</taxon>
        <taxon>Lepidosauria</taxon>
        <taxon>Squamata</taxon>
        <taxon>Bifurcata</taxon>
        <taxon>Gekkota</taxon>
        <taxon>Sphaerodactylidae</taxon>
        <taxon>Sphaerodactylus</taxon>
    </lineage>
</organism>